<keyword evidence="1" id="KW-0472">Membrane</keyword>
<name>A0A177D7G6_ALTAL</name>
<evidence type="ECO:0000313" key="3">
    <source>
        <dbReference type="Proteomes" id="UP000077248"/>
    </source>
</evidence>
<evidence type="ECO:0000313" key="2">
    <source>
        <dbReference type="EMBL" id="OAG14859.1"/>
    </source>
</evidence>
<dbReference type="RefSeq" id="XP_018380280.1">
    <property type="nucleotide sequence ID" value="XM_018531927.1"/>
</dbReference>
<dbReference type="GeneID" id="29117521"/>
<organism evidence="2 3">
    <name type="scientific">Alternaria alternata</name>
    <name type="common">Alternaria rot fungus</name>
    <name type="synonym">Torula alternata</name>
    <dbReference type="NCBI Taxonomy" id="5599"/>
    <lineage>
        <taxon>Eukaryota</taxon>
        <taxon>Fungi</taxon>
        <taxon>Dikarya</taxon>
        <taxon>Ascomycota</taxon>
        <taxon>Pezizomycotina</taxon>
        <taxon>Dothideomycetes</taxon>
        <taxon>Pleosporomycetidae</taxon>
        <taxon>Pleosporales</taxon>
        <taxon>Pleosporineae</taxon>
        <taxon>Pleosporaceae</taxon>
        <taxon>Alternaria</taxon>
        <taxon>Alternaria sect. Alternaria</taxon>
        <taxon>Alternaria alternata complex</taxon>
    </lineage>
</organism>
<protein>
    <submittedName>
        <fullName evidence="2">Uncharacterized protein</fullName>
    </submittedName>
</protein>
<dbReference type="VEuPathDB" id="FungiDB:CC77DRAFT_500230"/>
<keyword evidence="3" id="KW-1185">Reference proteome</keyword>
<accession>A0A177D7G6</accession>
<proteinExistence type="predicted"/>
<keyword evidence="1" id="KW-1133">Transmembrane helix</keyword>
<dbReference type="AlphaFoldDB" id="A0A177D7G6"/>
<evidence type="ECO:0000256" key="1">
    <source>
        <dbReference type="SAM" id="Phobius"/>
    </source>
</evidence>
<sequence>MFLGNQDSGTNAIMSNRLVLPQVAVLKPNLQGWMIFMLINALPQFIVISSVIGAGIFNNGGSAIKVAGPAGALVALLVMLS</sequence>
<dbReference type="EMBL" id="KV441497">
    <property type="protein sequence ID" value="OAG14859.1"/>
    <property type="molecule type" value="Genomic_DNA"/>
</dbReference>
<dbReference type="Proteomes" id="UP000077248">
    <property type="component" value="Unassembled WGS sequence"/>
</dbReference>
<gene>
    <name evidence="2" type="ORF">CC77DRAFT_500230</name>
</gene>
<keyword evidence="1" id="KW-0812">Transmembrane</keyword>
<reference evidence="2 3" key="1">
    <citation type="submission" date="2016-05" db="EMBL/GenBank/DDBJ databases">
        <title>Comparative analysis of secretome profiles of manganese(II)-oxidizing ascomycete fungi.</title>
        <authorList>
            <consortium name="DOE Joint Genome Institute"/>
            <person name="Zeiner C.A."/>
            <person name="Purvine S.O."/>
            <person name="Zink E.M."/>
            <person name="Wu S."/>
            <person name="Pasa-Tolic L."/>
            <person name="Chaput D.L."/>
            <person name="Haridas S."/>
            <person name="Grigoriev I.V."/>
            <person name="Santelli C.M."/>
            <person name="Hansel C.M."/>
        </authorList>
    </citation>
    <scope>NUCLEOTIDE SEQUENCE [LARGE SCALE GENOMIC DNA]</scope>
    <source>
        <strain evidence="2 3">SRC1lrK2f</strain>
    </source>
</reference>
<feature type="transmembrane region" description="Helical" evidence="1">
    <location>
        <begin position="35"/>
        <end position="57"/>
    </location>
</feature>
<dbReference type="KEGG" id="aalt:CC77DRAFT_500230"/>